<organism evidence="1 2">
    <name type="scientific">Glossina brevipalpis</name>
    <dbReference type="NCBI Taxonomy" id="37001"/>
    <lineage>
        <taxon>Eukaryota</taxon>
        <taxon>Metazoa</taxon>
        <taxon>Ecdysozoa</taxon>
        <taxon>Arthropoda</taxon>
        <taxon>Hexapoda</taxon>
        <taxon>Insecta</taxon>
        <taxon>Pterygota</taxon>
        <taxon>Neoptera</taxon>
        <taxon>Endopterygota</taxon>
        <taxon>Diptera</taxon>
        <taxon>Brachycera</taxon>
        <taxon>Muscomorpha</taxon>
        <taxon>Hippoboscoidea</taxon>
        <taxon>Glossinidae</taxon>
        <taxon>Glossina</taxon>
    </lineage>
</organism>
<accession>A0A1A9X3F5</accession>
<proteinExistence type="predicted"/>
<protein>
    <submittedName>
        <fullName evidence="1">Uncharacterized protein</fullName>
    </submittedName>
</protein>
<dbReference type="AlphaFoldDB" id="A0A1A9X3F5"/>
<evidence type="ECO:0000313" key="1">
    <source>
        <dbReference type="EnsemblMetazoa" id="GBRI042920-PA"/>
    </source>
</evidence>
<reference evidence="1" key="2">
    <citation type="submission" date="2020-05" db="UniProtKB">
        <authorList>
            <consortium name="EnsemblMetazoa"/>
        </authorList>
    </citation>
    <scope>IDENTIFICATION</scope>
    <source>
        <strain evidence="1">IAEA</strain>
    </source>
</reference>
<sequence length="102" mass="12637">MQRYWWHFCYCTYYNGSLVLVWLKARYHIYSAYICLAFIIMCRERALIVCPLMSDYTALKHHCRHRHRHSHRLRQHTTNAVRLESHLFNIFKENIYFKAELQ</sequence>
<evidence type="ECO:0000313" key="2">
    <source>
        <dbReference type="Proteomes" id="UP000091820"/>
    </source>
</evidence>
<dbReference type="VEuPathDB" id="VectorBase:GBRI042920"/>
<dbReference type="Proteomes" id="UP000091820">
    <property type="component" value="Unassembled WGS sequence"/>
</dbReference>
<reference evidence="2" key="1">
    <citation type="submission" date="2014-03" db="EMBL/GenBank/DDBJ databases">
        <authorList>
            <person name="Aksoy S."/>
            <person name="Warren W."/>
            <person name="Wilson R.K."/>
        </authorList>
    </citation>
    <scope>NUCLEOTIDE SEQUENCE [LARGE SCALE GENOMIC DNA]</scope>
    <source>
        <strain evidence="2">IAEA</strain>
    </source>
</reference>
<name>A0A1A9X3F5_9MUSC</name>
<dbReference type="EnsemblMetazoa" id="GBRI042920-RA">
    <property type="protein sequence ID" value="GBRI042920-PA"/>
    <property type="gene ID" value="GBRI042920"/>
</dbReference>
<keyword evidence="2" id="KW-1185">Reference proteome</keyword>